<dbReference type="EMBL" id="SMLM01000001">
    <property type="protein sequence ID" value="TFZ06136.1"/>
    <property type="molecule type" value="Genomic_DNA"/>
</dbReference>
<comment type="caution">
    <text evidence="3">The sequence shown here is derived from an EMBL/GenBank/DDBJ whole genome shotgun (WGS) entry which is preliminary data.</text>
</comment>
<dbReference type="PANTHER" id="PTHR42928">
    <property type="entry name" value="TRICARBOXYLATE-BINDING PROTEIN"/>
    <property type="match status" value="1"/>
</dbReference>
<dbReference type="Gene3D" id="3.40.190.10">
    <property type="entry name" value="Periplasmic binding protein-like II"/>
    <property type="match status" value="1"/>
</dbReference>
<organism evidence="3 4">
    <name type="scientific">Ramlibacter henchirensis</name>
    <dbReference type="NCBI Taxonomy" id="204072"/>
    <lineage>
        <taxon>Bacteria</taxon>
        <taxon>Pseudomonadati</taxon>
        <taxon>Pseudomonadota</taxon>
        <taxon>Betaproteobacteria</taxon>
        <taxon>Burkholderiales</taxon>
        <taxon>Comamonadaceae</taxon>
        <taxon>Ramlibacter</taxon>
    </lineage>
</organism>
<dbReference type="OrthoDB" id="8808754at2"/>
<keyword evidence="2" id="KW-0732">Signal</keyword>
<keyword evidence="4" id="KW-1185">Reference proteome</keyword>
<evidence type="ECO:0000313" key="3">
    <source>
        <dbReference type="EMBL" id="TFZ06136.1"/>
    </source>
</evidence>
<feature type="chain" id="PRO_5021381401" evidence="2">
    <location>
        <begin position="28"/>
        <end position="326"/>
    </location>
</feature>
<proteinExistence type="inferred from homology"/>
<dbReference type="SUPFAM" id="SSF53850">
    <property type="entry name" value="Periplasmic binding protein-like II"/>
    <property type="match status" value="1"/>
</dbReference>
<dbReference type="AlphaFoldDB" id="A0A4Z0C3J0"/>
<dbReference type="InterPro" id="IPR005064">
    <property type="entry name" value="BUG"/>
</dbReference>
<dbReference type="CDD" id="cd07012">
    <property type="entry name" value="PBP2_Bug_TTT"/>
    <property type="match status" value="1"/>
</dbReference>
<dbReference type="InterPro" id="IPR042100">
    <property type="entry name" value="Bug_dom1"/>
</dbReference>
<comment type="similarity">
    <text evidence="1">Belongs to the UPF0065 (bug) family.</text>
</comment>
<gene>
    <name evidence="3" type="ORF">EZ313_05695</name>
</gene>
<evidence type="ECO:0000313" key="4">
    <source>
        <dbReference type="Proteomes" id="UP000298180"/>
    </source>
</evidence>
<dbReference type="Proteomes" id="UP000298180">
    <property type="component" value="Unassembled WGS sequence"/>
</dbReference>
<reference evidence="3 4" key="1">
    <citation type="submission" date="2019-03" db="EMBL/GenBank/DDBJ databases">
        <title>Ramlibacter henchirensis DSM 14656, whole genome shotgun sequence.</title>
        <authorList>
            <person name="Zhang X."/>
            <person name="Feng G."/>
            <person name="Zhu H."/>
        </authorList>
    </citation>
    <scope>NUCLEOTIDE SEQUENCE [LARGE SCALE GENOMIC DNA]</scope>
    <source>
        <strain evidence="3 4">DSM 14656</strain>
    </source>
</reference>
<feature type="signal peptide" evidence="2">
    <location>
        <begin position="1"/>
        <end position="27"/>
    </location>
</feature>
<evidence type="ECO:0000256" key="1">
    <source>
        <dbReference type="ARBA" id="ARBA00006987"/>
    </source>
</evidence>
<dbReference type="PANTHER" id="PTHR42928:SF5">
    <property type="entry name" value="BLR1237 PROTEIN"/>
    <property type="match status" value="1"/>
</dbReference>
<sequence>METNMQRRLFAALLAGAALGLSTGAQAQDYPNRPIKWIVPYLAGTAPDTTVRIVADAMDDILKQPVVVENKGGAAGNLGAQIAAKAQPDGYTWVYSAAPMSTSMRMYRKPGFDVMKDFVHVGRIAQSDVLLVVNSESGITSVRELVERGRKNPGKLAFASGGVGSPAHMGAELMLNASGMEALHVPYKGASESANAVMGKQVDFALTIFSVSLPHIQAGKMNALAVMGPRRNPRLPNVPTAAEAGLTGINLVSFGGLSVPAGTPAPIVKRISDALNKALADPQVRAKLEANGSIVAPSTAQEYAQNLQAEIANTEAMMKAAKIEAQ</sequence>
<name>A0A4Z0C3J0_9BURK</name>
<dbReference type="PIRSF" id="PIRSF017082">
    <property type="entry name" value="YflP"/>
    <property type="match status" value="1"/>
</dbReference>
<dbReference type="Gene3D" id="3.40.190.150">
    <property type="entry name" value="Bordetella uptake gene, domain 1"/>
    <property type="match status" value="1"/>
</dbReference>
<evidence type="ECO:0000256" key="2">
    <source>
        <dbReference type="SAM" id="SignalP"/>
    </source>
</evidence>
<dbReference type="Pfam" id="PF03401">
    <property type="entry name" value="TctC"/>
    <property type="match status" value="1"/>
</dbReference>
<protein>
    <submittedName>
        <fullName evidence="3">Tripartite tricarboxylate transporter substrate binding protein</fullName>
    </submittedName>
</protein>
<accession>A0A4Z0C3J0</accession>